<dbReference type="PRINTS" id="PR00080">
    <property type="entry name" value="SDRFAMILY"/>
</dbReference>
<proteinExistence type="inferred from homology"/>
<evidence type="ECO:0000259" key="2">
    <source>
        <dbReference type="SMART" id="SM00822"/>
    </source>
</evidence>
<protein>
    <submittedName>
        <fullName evidence="5">Unannotated protein</fullName>
    </submittedName>
</protein>
<evidence type="ECO:0000313" key="4">
    <source>
        <dbReference type="EMBL" id="CAB4556429.1"/>
    </source>
</evidence>
<dbReference type="PROSITE" id="PS00061">
    <property type="entry name" value="ADH_SHORT"/>
    <property type="match status" value="1"/>
</dbReference>
<dbReference type="InterPro" id="IPR020904">
    <property type="entry name" value="Sc_DH/Rdtase_CS"/>
</dbReference>
<dbReference type="PANTHER" id="PTHR42879">
    <property type="entry name" value="3-OXOACYL-(ACYL-CARRIER-PROTEIN) REDUCTASE"/>
    <property type="match status" value="1"/>
</dbReference>
<dbReference type="SMART" id="SM00822">
    <property type="entry name" value="PKS_KR"/>
    <property type="match status" value="1"/>
</dbReference>
<dbReference type="GO" id="GO:0032787">
    <property type="term" value="P:monocarboxylic acid metabolic process"/>
    <property type="evidence" value="ECO:0007669"/>
    <property type="project" value="UniProtKB-ARBA"/>
</dbReference>
<reference evidence="5" key="1">
    <citation type="submission" date="2020-05" db="EMBL/GenBank/DDBJ databases">
        <authorList>
            <person name="Chiriac C."/>
            <person name="Salcher M."/>
            <person name="Ghai R."/>
            <person name="Kavagutti S V."/>
        </authorList>
    </citation>
    <scope>NUCLEOTIDE SEQUENCE</scope>
</reference>
<sequence>MTGRFEGRRVLVTGSSRGIGAALAERMAAEGANIVLTARTLDQHETLEGSLNATRDRIARFGTQVEVVVADLTDPIDRLRVIPEAAEALGGHIEILVNNAAASIQAPLTGFSVKRRNIMFEVNANAPLDLSLAAAPAMVAAGEGWIVNLSSGSAKLWGGPSEPIVPTSVNISAYGATKAALNRISNGLAVELYGTGVRVNTVEPRAAVLSEGAAALVGDRLRPDQIESMEAMVEGTLFLCDCGPDITGRITVSLDNIEEFGLDIHNLDGTPIS</sequence>
<dbReference type="InterPro" id="IPR050259">
    <property type="entry name" value="SDR"/>
</dbReference>
<comment type="similarity">
    <text evidence="1">Belongs to the short-chain dehydrogenases/reductases (SDR) family.</text>
</comment>
<dbReference type="EMBL" id="CAEZTR010000098">
    <property type="protein sequence ID" value="CAB4584307.1"/>
    <property type="molecule type" value="Genomic_DNA"/>
</dbReference>
<dbReference type="InterPro" id="IPR002347">
    <property type="entry name" value="SDR_fam"/>
</dbReference>
<dbReference type="EMBL" id="CAEZVV010000118">
    <property type="protein sequence ID" value="CAB4653809.1"/>
    <property type="molecule type" value="Genomic_DNA"/>
</dbReference>
<dbReference type="PANTHER" id="PTHR42879:SF2">
    <property type="entry name" value="3-OXOACYL-[ACYL-CARRIER-PROTEIN] REDUCTASE FABG"/>
    <property type="match status" value="1"/>
</dbReference>
<evidence type="ECO:0000313" key="3">
    <source>
        <dbReference type="EMBL" id="CAB4540659.1"/>
    </source>
</evidence>
<evidence type="ECO:0000313" key="6">
    <source>
        <dbReference type="EMBL" id="CAB4653809.1"/>
    </source>
</evidence>
<organism evidence="5">
    <name type="scientific">freshwater metagenome</name>
    <dbReference type="NCBI Taxonomy" id="449393"/>
    <lineage>
        <taxon>unclassified sequences</taxon>
        <taxon>metagenomes</taxon>
        <taxon>ecological metagenomes</taxon>
    </lineage>
</organism>
<dbReference type="Pfam" id="PF00106">
    <property type="entry name" value="adh_short"/>
    <property type="match status" value="1"/>
</dbReference>
<dbReference type="SUPFAM" id="SSF51735">
    <property type="entry name" value="NAD(P)-binding Rossmann-fold domains"/>
    <property type="match status" value="1"/>
</dbReference>
<dbReference type="Gene3D" id="3.40.50.720">
    <property type="entry name" value="NAD(P)-binding Rossmann-like Domain"/>
    <property type="match status" value="1"/>
</dbReference>
<accession>A0A6J6F7N4</accession>
<evidence type="ECO:0000313" key="5">
    <source>
        <dbReference type="EMBL" id="CAB4584307.1"/>
    </source>
</evidence>
<gene>
    <name evidence="3" type="ORF">UFOPK1495_00177</name>
    <name evidence="4" type="ORF">UFOPK1603_00231</name>
    <name evidence="5" type="ORF">UFOPK1711_01411</name>
    <name evidence="6" type="ORF">UFOPK2143_01443</name>
</gene>
<dbReference type="EMBL" id="CAEZSU010000010">
    <property type="protein sequence ID" value="CAB4540659.1"/>
    <property type="molecule type" value="Genomic_DNA"/>
</dbReference>
<dbReference type="AlphaFoldDB" id="A0A6J6F7N4"/>
<dbReference type="PRINTS" id="PR00081">
    <property type="entry name" value="GDHRDH"/>
</dbReference>
<evidence type="ECO:0000256" key="1">
    <source>
        <dbReference type="ARBA" id="ARBA00006484"/>
    </source>
</evidence>
<feature type="domain" description="Ketoreductase" evidence="2">
    <location>
        <begin position="8"/>
        <end position="220"/>
    </location>
</feature>
<dbReference type="InterPro" id="IPR036291">
    <property type="entry name" value="NAD(P)-bd_dom_sf"/>
</dbReference>
<dbReference type="InterPro" id="IPR057326">
    <property type="entry name" value="KR_dom"/>
</dbReference>
<dbReference type="CDD" id="cd05233">
    <property type="entry name" value="SDR_c"/>
    <property type="match status" value="1"/>
</dbReference>
<dbReference type="EMBL" id="CAEZTG010000011">
    <property type="protein sequence ID" value="CAB4556429.1"/>
    <property type="molecule type" value="Genomic_DNA"/>
</dbReference>
<name>A0A6J6F7N4_9ZZZZ</name>